<sequence length="82" mass="7873">MGGGTKMCGLGWGGEGGEIGDTYTGLPDGSSVAGVEEGSAAVTGVGGKAKEGEPAQKTVGNKQSKGCSTEATCHSSGHPFLG</sequence>
<dbReference type="Gramene" id="ERN10955">
    <property type="protein sequence ID" value="ERN10955"/>
    <property type="gene ID" value="AMTR_s00158p00073690"/>
</dbReference>
<keyword evidence="3" id="KW-1185">Reference proteome</keyword>
<dbReference type="Proteomes" id="UP000017836">
    <property type="component" value="Unassembled WGS sequence"/>
</dbReference>
<name>W1PUG9_AMBTC</name>
<evidence type="ECO:0000313" key="2">
    <source>
        <dbReference type="EMBL" id="ERN10955.1"/>
    </source>
</evidence>
<proteinExistence type="predicted"/>
<dbReference type="HOGENOM" id="CLU_2561375_0_0_1"/>
<evidence type="ECO:0000256" key="1">
    <source>
        <dbReference type="SAM" id="MobiDB-lite"/>
    </source>
</evidence>
<protein>
    <submittedName>
        <fullName evidence="2">Uncharacterized protein</fullName>
    </submittedName>
</protein>
<dbReference type="AlphaFoldDB" id="W1PUG9"/>
<gene>
    <name evidence="2" type="ORF">AMTR_s00158p00073690</name>
</gene>
<evidence type="ECO:0000313" key="3">
    <source>
        <dbReference type="Proteomes" id="UP000017836"/>
    </source>
</evidence>
<accession>W1PUG9</accession>
<dbReference type="EMBL" id="KI392738">
    <property type="protein sequence ID" value="ERN10955.1"/>
    <property type="molecule type" value="Genomic_DNA"/>
</dbReference>
<feature type="compositionally biased region" description="Polar residues" evidence="1">
    <location>
        <begin position="58"/>
        <end position="75"/>
    </location>
</feature>
<reference evidence="3" key="1">
    <citation type="journal article" date="2013" name="Science">
        <title>The Amborella genome and the evolution of flowering plants.</title>
        <authorList>
            <consortium name="Amborella Genome Project"/>
        </authorList>
    </citation>
    <scope>NUCLEOTIDE SEQUENCE [LARGE SCALE GENOMIC DNA]</scope>
</reference>
<organism evidence="2 3">
    <name type="scientific">Amborella trichopoda</name>
    <dbReference type="NCBI Taxonomy" id="13333"/>
    <lineage>
        <taxon>Eukaryota</taxon>
        <taxon>Viridiplantae</taxon>
        <taxon>Streptophyta</taxon>
        <taxon>Embryophyta</taxon>
        <taxon>Tracheophyta</taxon>
        <taxon>Spermatophyta</taxon>
        <taxon>Magnoliopsida</taxon>
        <taxon>Amborellales</taxon>
        <taxon>Amborellaceae</taxon>
        <taxon>Amborella</taxon>
    </lineage>
</organism>
<feature type="region of interest" description="Disordered" evidence="1">
    <location>
        <begin position="43"/>
        <end position="82"/>
    </location>
</feature>